<gene>
    <name evidence="2" type="ORF">N7509_007094</name>
</gene>
<organism evidence="2 3">
    <name type="scientific">Penicillium cosmopolitanum</name>
    <dbReference type="NCBI Taxonomy" id="1131564"/>
    <lineage>
        <taxon>Eukaryota</taxon>
        <taxon>Fungi</taxon>
        <taxon>Dikarya</taxon>
        <taxon>Ascomycota</taxon>
        <taxon>Pezizomycotina</taxon>
        <taxon>Eurotiomycetes</taxon>
        <taxon>Eurotiomycetidae</taxon>
        <taxon>Eurotiales</taxon>
        <taxon>Aspergillaceae</taxon>
        <taxon>Penicillium</taxon>
    </lineage>
</organism>
<reference evidence="2" key="1">
    <citation type="submission" date="2022-12" db="EMBL/GenBank/DDBJ databases">
        <authorList>
            <person name="Petersen C."/>
        </authorList>
    </citation>
    <scope>NUCLEOTIDE SEQUENCE</scope>
    <source>
        <strain evidence="2">IBT 29677</strain>
    </source>
</reference>
<name>A0A9W9VYC9_9EURO</name>
<keyword evidence="3" id="KW-1185">Reference proteome</keyword>
<dbReference type="RefSeq" id="XP_056487282.1">
    <property type="nucleotide sequence ID" value="XM_056631731.1"/>
</dbReference>
<feature type="compositionally biased region" description="Basic and acidic residues" evidence="1">
    <location>
        <begin position="93"/>
        <end position="113"/>
    </location>
</feature>
<proteinExistence type="predicted"/>
<sequence>MYAALIKRQLTRPSAVRVSRLAQASIHEKSQPNAKGNEEFFINTTFPDDYEGSPLKPDLDKKQAATSDQGTTEQHRADIYDSLWGKESGGVAKETKQKKETTARDEALETEHEPELDEM</sequence>
<dbReference type="OrthoDB" id="4343031at2759"/>
<protein>
    <submittedName>
        <fullName evidence="2">Uncharacterized protein</fullName>
    </submittedName>
</protein>
<dbReference type="GeneID" id="81370711"/>
<accession>A0A9W9VYC9</accession>
<dbReference type="EMBL" id="JAPZBU010000008">
    <property type="protein sequence ID" value="KAJ5391604.1"/>
    <property type="molecule type" value="Genomic_DNA"/>
</dbReference>
<dbReference type="Proteomes" id="UP001147747">
    <property type="component" value="Unassembled WGS sequence"/>
</dbReference>
<comment type="caution">
    <text evidence="2">The sequence shown here is derived from an EMBL/GenBank/DDBJ whole genome shotgun (WGS) entry which is preliminary data.</text>
</comment>
<evidence type="ECO:0000313" key="3">
    <source>
        <dbReference type="Proteomes" id="UP001147747"/>
    </source>
</evidence>
<feature type="region of interest" description="Disordered" evidence="1">
    <location>
        <begin position="44"/>
        <end position="119"/>
    </location>
</feature>
<dbReference type="AlphaFoldDB" id="A0A9W9VYC9"/>
<evidence type="ECO:0000313" key="2">
    <source>
        <dbReference type="EMBL" id="KAJ5391604.1"/>
    </source>
</evidence>
<evidence type="ECO:0000256" key="1">
    <source>
        <dbReference type="SAM" id="MobiDB-lite"/>
    </source>
</evidence>
<reference evidence="2" key="2">
    <citation type="journal article" date="2023" name="IMA Fungus">
        <title>Comparative genomic study of the Penicillium genus elucidates a diverse pangenome and 15 lateral gene transfer events.</title>
        <authorList>
            <person name="Petersen C."/>
            <person name="Sorensen T."/>
            <person name="Nielsen M.R."/>
            <person name="Sondergaard T.E."/>
            <person name="Sorensen J.L."/>
            <person name="Fitzpatrick D.A."/>
            <person name="Frisvad J.C."/>
            <person name="Nielsen K.L."/>
        </authorList>
    </citation>
    <scope>NUCLEOTIDE SEQUENCE</scope>
    <source>
        <strain evidence="2">IBT 29677</strain>
    </source>
</reference>